<dbReference type="AlphaFoldDB" id="A0AAD9ATY9"/>
<sequence>MHVDDVGRLNHDTDALTQRRNVAQKAMEEAVAAGMRAGGSTSHHDASARERDYGRPAVTADPTVALLKATRYCFRSSRRFHLRNQPRAPQASLLRHHVEARGGRCTAP</sequence>
<accession>A0AAD9ATY9</accession>
<reference evidence="2" key="1">
    <citation type="submission" date="2023-01" db="EMBL/GenBank/DDBJ databases">
        <title>Colletotrichum chrysophilum M932 genome sequence.</title>
        <authorList>
            <person name="Baroncelli R."/>
        </authorList>
    </citation>
    <scope>NUCLEOTIDE SEQUENCE</scope>
    <source>
        <strain evidence="2">M932</strain>
    </source>
</reference>
<dbReference type="EMBL" id="JAQOWY010000036">
    <property type="protein sequence ID" value="KAK1854501.1"/>
    <property type="molecule type" value="Genomic_DNA"/>
</dbReference>
<gene>
    <name evidence="2" type="ORF">CCHR01_02896</name>
</gene>
<organism evidence="2 3">
    <name type="scientific">Colletotrichum chrysophilum</name>
    <dbReference type="NCBI Taxonomy" id="1836956"/>
    <lineage>
        <taxon>Eukaryota</taxon>
        <taxon>Fungi</taxon>
        <taxon>Dikarya</taxon>
        <taxon>Ascomycota</taxon>
        <taxon>Pezizomycotina</taxon>
        <taxon>Sordariomycetes</taxon>
        <taxon>Hypocreomycetidae</taxon>
        <taxon>Glomerellales</taxon>
        <taxon>Glomerellaceae</taxon>
        <taxon>Colletotrichum</taxon>
        <taxon>Colletotrichum gloeosporioides species complex</taxon>
    </lineage>
</organism>
<feature type="region of interest" description="Disordered" evidence="1">
    <location>
        <begin position="83"/>
        <end position="108"/>
    </location>
</feature>
<feature type="region of interest" description="Disordered" evidence="1">
    <location>
        <begin position="31"/>
        <end position="56"/>
    </location>
</feature>
<feature type="compositionally biased region" description="Basic and acidic residues" evidence="1">
    <location>
        <begin position="42"/>
        <end position="54"/>
    </location>
</feature>
<keyword evidence="3" id="KW-1185">Reference proteome</keyword>
<evidence type="ECO:0000256" key="1">
    <source>
        <dbReference type="SAM" id="MobiDB-lite"/>
    </source>
</evidence>
<comment type="caution">
    <text evidence="2">The sequence shown here is derived from an EMBL/GenBank/DDBJ whole genome shotgun (WGS) entry which is preliminary data.</text>
</comment>
<dbReference type="Proteomes" id="UP001243330">
    <property type="component" value="Unassembled WGS sequence"/>
</dbReference>
<protein>
    <submittedName>
        <fullName evidence="2">Uncharacterized protein</fullName>
    </submittedName>
</protein>
<proteinExistence type="predicted"/>
<evidence type="ECO:0000313" key="2">
    <source>
        <dbReference type="EMBL" id="KAK1854501.1"/>
    </source>
</evidence>
<evidence type="ECO:0000313" key="3">
    <source>
        <dbReference type="Proteomes" id="UP001243330"/>
    </source>
</evidence>
<name>A0AAD9ATY9_9PEZI</name>